<evidence type="ECO:0000313" key="3">
    <source>
        <dbReference type="EMBL" id="VVE84423.1"/>
    </source>
</evidence>
<dbReference type="EMBL" id="CABPSR010000018">
    <property type="protein sequence ID" value="VVE84423.1"/>
    <property type="molecule type" value="Genomic_DNA"/>
</dbReference>
<dbReference type="InterPro" id="IPR051698">
    <property type="entry name" value="Transposase_11-like"/>
</dbReference>
<dbReference type="PANTHER" id="PTHR30298:SF0">
    <property type="entry name" value="PROTEIN YBFL-RELATED"/>
    <property type="match status" value="1"/>
</dbReference>
<reference evidence="3 4" key="1">
    <citation type="submission" date="2019-08" db="EMBL/GenBank/DDBJ databases">
        <authorList>
            <person name="Peeters C."/>
        </authorList>
    </citation>
    <scope>NUCLEOTIDE SEQUENCE [LARGE SCALE GENOMIC DNA]</scope>
    <source>
        <strain evidence="3 4">LMG 31121</strain>
    </source>
</reference>
<evidence type="ECO:0000313" key="4">
    <source>
        <dbReference type="Proteomes" id="UP000335538"/>
    </source>
</evidence>
<evidence type="ECO:0000256" key="1">
    <source>
        <dbReference type="SAM" id="MobiDB-lite"/>
    </source>
</evidence>
<dbReference type="PANTHER" id="PTHR30298">
    <property type="entry name" value="H REPEAT-ASSOCIATED PREDICTED TRANSPOSASE"/>
    <property type="match status" value="1"/>
</dbReference>
<gene>
    <name evidence="3" type="ORF">PSP31121_04755</name>
</gene>
<feature type="region of interest" description="Disordered" evidence="1">
    <location>
        <begin position="1"/>
        <end position="20"/>
    </location>
</feature>
<feature type="domain" description="H repeat-associated protein N-terminal" evidence="2">
    <location>
        <begin position="11"/>
        <end position="91"/>
    </location>
</feature>
<organism evidence="3 4">
    <name type="scientific">Pandoraea sputorum</name>
    <dbReference type="NCBI Taxonomy" id="93222"/>
    <lineage>
        <taxon>Bacteria</taxon>
        <taxon>Pseudomonadati</taxon>
        <taxon>Pseudomonadota</taxon>
        <taxon>Betaproteobacteria</taxon>
        <taxon>Burkholderiales</taxon>
        <taxon>Burkholderiaceae</taxon>
        <taxon>Pandoraea</taxon>
    </lineage>
</organism>
<dbReference type="Proteomes" id="UP000335538">
    <property type="component" value="Unassembled WGS sequence"/>
</dbReference>
<evidence type="ECO:0000259" key="2">
    <source>
        <dbReference type="Pfam" id="PF13808"/>
    </source>
</evidence>
<dbReference type="AlphaFoldDB" id="A0A5E5BIQ0"/>
<dbReference type="Pfam" id="PF13808">
    <property type="entry name" value="DDE_Tnp_1_assoc"/>
    <property type="match status" value="1"/>
</dbReference>
<proteinExistence type="predicted"/>
<sequence>MHSEVLGIEDALGDLSDPRSRTPERGLMGMLRVALCAMLAGADSGAGIKLWGQAKLEWLRRHVPLKNGIASRDPFGRGFAALDPEQFEACLKPASCAG</sequence>
<accession>A0A5E5BIQ0</accession>
<protein>
    <recommendedName>
        <fullName evidence="2">H repeat-associated protein N-terminal domain-containing protein</fullName>
    </recommendedName>
</protein>
<name>A0A5E5BIQ0_9BURK</name>
<dbReference type="InterPro" id="IPR032806">
    <property type="entry name" value="YbfD_N"/>
</dbReference>